<comment type="caution">
    <text evidence="2">The sequence shown here is derived from an EMBL/GenBank/DDBJ whole genome shotgun (WGS) entry which is preliminary data.</text>
</comment>
<accession>A0ABU3RKE3</accession>
<dbReference type="Proteomes" id="UP001260980">
    <property type="component" value="Unassembled WGS sequence"/>
</dbReference>
<dbReference type="EMBL" id="JAWCUD010000011">
    <property type="protein sequence ID" value="MDU0204767.1"/>
    <property type="molecule type" value="Genomic_DNA"/>
</dbReference>
<feature type="transmembrane region" description="Helical" evidence="1">
    <location>
        <begin position="12"/>
        <end position="29"/>
    </location>
</feature>
<keyword evidence="3" id="KW-1185">Reference proteome</keyword>
<keyword evidence="1" id="KW-0812">Transmembrane</keyword>
<sequence length="159" mass="18255">MSKKAKIRTTVVLLVLSIILFYLVNLFTIDPYKTSGNGNLGLVPILFSIPIFIGFNIFYFLVLRTGLRKVSNKIKALIFIICLIILVVFFLLELNFVKDLSDLLGSWDDLNSRVYRYPILNQYTNTMFFNKYTFLTAVTITTLIGIVYPNKNPGYKVFS</sequence>
<reference evidence="2 3" key="1">
    <citation type="submission" date="2023-10" db="EMBL/GenBank/DDBJ databases">
        <title>Paenibacillus strain PFR10 Genome sequencing and assembly.</title>
        <authorList>
            <person name="Kim I."/>
        </authorList>
    </citation>
    <scope>NUCLEOTIDE SEQUENCE [LARGE SCALE GENOMIC DNA]</scope>
    <source>
        <strain evidence="2 3">PFR10</strain>
    </source>
</reference>
<feature type="transmembrane region" description="Helical" evidence="1">
    <location>
        <begin position="132"/>
        <end position="149"/>
    </location>
</feature>
<feature type="transmembrane region" description="Helical" evidence="1">
    <location>
        <begin position="41"/>
        <end position="62"/>
    </location>
</feature>
<evidence type="ECO:0000256" key="1">
    <source>
        <dbReference type="SAM" id="Phobius"/>
    </source>
</evidence>
<keyword evidence="1" id="KW-0472">Membrane</keyword>
<evidence type="ECO:0000313" key="2">
    <source>
        <dbReference type="EMBL" id="MDU0204767.1"/>
    </source>
</evidence>
<evidence type="ECO:0000313" key="3">
    <source>
        <dbReference type="Proteomes" id="UP001260980"/>
    </source>
</evidence>
<protein>
    <submittedName>
        <fullName evidence="2">Uncharacterized protein</fullName>
    </submittedName>
</protein>
<name>A0ABU3RKE3_9BACL</name>
<feature type="transmembrane region" description="Helical" evidence="1">
    <location>
        <begin position="74"/>
        <end position="92"/>
    </location>
</feature>
<organism evidence="2 3">
    <name type="scientific">Paenibacillus violae</name>
    <dbReference type="NCBI Taxonomy" id="3077234"/>
    <lineage>
        <taxon>Bacteria</taxon>
        <taxon>Bacillati</taxon>
        <taxon>Bacillota</taxon>
        <taxon>Bacilli</taxon>
        <taxon>Bacillales</taxon>
        <taxon>Paenibacillaceae</taxon>
        <taxon>Paenibacillus</taxon>
    </lineage>
</organism>
<gene>
    <name evidence="2" type="ORF">RQP52_27130</name>
</gene>
<proteinExistence type="predicted"/>
<keyword evidence="1" id="KW-1133">Transmembrane helix</keyword>